<dbReference type="RefSeq" id="XP_041685532.1">
    <property type="nucleotide sequence ID" value="XM_041835360.1"/>
</dbReference>
<dbReference type="AlphaFoldDB" id="A0A1L7TUJ0"/>
<accession>A0A1L7TUJ0</accession>
<comment type="caution">
    <text evidence="1">The sequence shown here is derived from an EMBL/GenBank/DDBJ whole genome shotgun (WGS) entry which is preliminary data.</text>
</comment>
<evidence type="ECO:0000313" key="2">
    <source>
        <dbReference type="Proteomes" id="UP000184255"/>
    </source>
</evidence>
<gene>
    <name evidence="1" type="ORF">FMAN_08361</name>
</gene>
<organism evidence="1 2">
    <name type="scientific">Fusarium mangiferae</name>
    <name type="common">Mango malformation disease fungus</name>
    <dbReference type="NCBI Taxonomy" id="192010"/>
    <lineage>
        <taxon>Eukaryota</taxon>
        <taxon>Fungi</taxon>
        <taxon>Dikarya</taxon>
        <taxon>Ascomycota</taxon>
        <taxon>Pezizomycotina</taxon>
        <taxon>Sordariomycetes</taxon>
        <taxon>Hypocreomycetidae</taxon>
        <taxon>Hypocreales</taxon>
        <taxon>Nectriaceae</taxon>
        <taxon>Fusarium</taxon>
        <taxon>Fusarium fujikuroi species complex</taxon>
    </lineage>
</organism>
<dbReference type="VEuPathDB" id="FungiDB:FMAN_08361"/>
<evidence type="ECO:0000313" key="1">
    <source>
        <dbReference type="EMBL" id="CVK98931.1"/>
    </source>
</evidence>
<reference evidence="2" key="1">
    <citation type="journal article" date="2016" name="Genome Biol. Evol.">
        <title>Comparative 'omics' of the Fusarium fujikuroi species complex highlights differences in genetic potential and metabolite synthesis.</title>
        <authorList>
            <person name="Niehaus E.-M."/>
            <person name="Muensterkoetter M."/>
            <person name="Proctor R.H."/>
            <person name="Brown D.W."/>
            <person name="Sharon A."/>
            <person name="Idan Y."/>
            <person name="Oren-Young L."/>
            <person name="Sieber C.M."/>
            <person name="Novak O."/>
            <person name="Pencik A."/>
            <person name="Tarkowska D."/>
            <person name="Hromadova K."/>
            <person name="Freeman S."/>
            <person name="Maymon M."/>
            <person name="Elazar M."/>
            <person name="Youssef S.A."/>
            <person name="El-Shabrawy E.S.M."/>
            <person name="Shalaby A.B.A."/>
            <person name="Houterman P."/>
            <person name="Brock N.L."/>
            <person name="Burkhardt I."/>
            <person name="Tsavkelova E.A."/>
            <person name="Dickschat J.S."/>
            <person name="Galuszka P."/>
            <person name="Gueldener U."/>
            <person name="Tudzynski B."/>
        </authorList>
    </citation>
    <scope>NUCLEOTIDE SEQUENCE [LARGE SCALE GENOMIC DNA]</scope>
    <source>
        <strain evidence="2">MRC7560</strain>
    </source>
</reference>
<dbReference type="GeneID" id="65087621"/>
<sequence>MAQPVVDEEDYPSWINDDVFRQAHFQGDPRYNRSVIQQLDTTLSLLDGHRPKKWGFAIMPTTNGPGSDKKFEHALEIINNIAQHRAEGEVEGVKFLITRGKETDFRYTDIPIEVDTRPNEEFVRQYENDVLEDQNLENASLAAVRGYFKTWIASKGG</sequence>
<protein>
    <submittedName>
        <fullName evidence="1">Uncharacterized protein</fullName>
    </submittedName>
</protein>
<dbReference type="EMBL" id="FCQH01000009">
    <property type="protein sequence ID" value="CVK98931.1"/>
    <property type="molecule type" value="Genomic_DNA"/>
</dbReference>
<dbReference type="Proteomes" id="UP000184255">
    <property type="component" value="Unassembled WGS sequence"/>
</dbReference>
<name>A0A1L7TUJ0_FUSMA</name>
<proteinExistence type="predicted"/>
<keyword evidence="2" id="KW-1185">Reference proteome</keyword>